<feature type="compositionally biased region" description="Acidic residues" evidence="1">
    <location>
        <begin position="105"/>
        <end position="117"/>
    </location>
</feature>
<keyword evidence="2" id="KW-0472">Membrane</keyword>
<feature type="region of interest" description="Disordered" evidence="1">
    <location>
        <begin position="95"/>
        <end position="117"/>
    </location>
</feature>
<feature type="transmembrane region" description="Helical" evidence="2">
    <location>
        <begin position="53"/>
        <end position="73"/>
    </location>
</feature>
<feature type="region of interest" description="Disordered" evidence="1">
    <location>
        <begin position="211"/>
        <end position="234"/>
    </location>
</feature>
<feature type="region of interest" description="Disordered" evidence="1">
    <location>
        <begin position="495"/>
        <end position="517"/>
    </location>
</feature>
<dbReference type="EMBL" id="HG711987">
    <property type="protein sequence ID" value="CDJ50013.1"/>
    <property type="molecule type" value="Genomic_DNA"/>
</dbReference>
<organism evidence="3 4">
    <name type="scientific">Eimeria brunetti</name>
    <dbReference type="NCBI Taxonomy" id="51314"/>
    <lineage>
        <taxon>Eukaryota</taxon>
        <taxon>Sar</taxon>
        <taxon>Alveolata</taxon>
        <taxon>Apicomplexa</taxon>
        <taxon>Conoidasida</taxon>
        <taxon>Coccidia</taxon>
        <taxon>Eucoccidiorida</taxon>
        <taxon>Eimeriorina</taxon>
        <taxon>Eimeriidae</taxon>
        <taxon>Eimeria</taxon>
    </lineage>
</organism>
<keyword evidence="2" id="KW-0812">Transmembrane</keyword>
<protein>
    <recommendedName>
        <fullName evidence="5">Transmembrane protein</fullName>
    </recommendedName>
</protein>
<evidence type="ECO:0008006" key="5">
    <source>
        <dbReference type="Google" id="ProtNLM"/>
    </source>
</evidence>
<proteinExistence type="predicted"/>
<dbReference type="VEuPathDB" id="ToxoDB:EBH_0030340"/>
<dbReference type="OrthoDB" id="348014at2759"/>
<keyword evidence="4" id="KW-1185">Reference proteome</keyword>
<reference evidence="3" key="2">
    <citation type="submission" date="2013-10" db="EMBL/GenBank/DDBJ databases">
        <authorList>
            <person name="Aslett M."/>
        </authorList>
    </citation>
    <scope>NUCLEOTIDE SEQUENCE [LARGE SCALE GENOMIC DNA]</scope>
    <source>
        <strain evidence="3">Houghton</strain>
    </source>
</reference>
<dbReference type="Proteomes" id="UP000030750">
    <property type="component" value="Unassembled WGS sequence"/>
</dbReference>
<accession>U6LL92</accession>
<keyword evidence="2" id="KW-1133">Transmembrane helix</keyword>
<evidence type="ECO:0000256" key="2">
    <source>
        <dbReference type="SAM" id="Phobius"/>
    </source>
</evidence>
<evidence type="ECO:0000256" key="1">
    <source>
        <dbReference type="SAM" id="MobiDB-lite"/>
    </source>
</evidence>
<feature type="compositionally biased region" description="Pro residues" evidence="1">
    <location>
        <begin position="577"/>
        <end position="589"/>
    </location>
</feature>
<evidence type="ECO:0000313" key="4">
    <source>
        <dbReference type="Proteomes" id="UP000030750"/>
    </source>
</evidence>
<name>U6LL92_9EIME</name>
<evidence type="ECO:0000313" key="3">
    <source>
        <dbReference type="EMBL" id="CDJ50013.1"/>
    </source>
</evidence>
<sequence>MDPHSHQFPRHDMSSFGTVEEGSVLYSEGKPRLECGDQEACVQQRFKRNPSSVVLLGRVGATFISLAVVYFLLRCFVLIRGGYRVAPLNRSLAVGGSRQCHRDGEDQDDEEDGEDAEGEEFWIGEVEGTPLEGQAAAKGFGHWVQQEGDTRRWPSTPAVASPGDLIQSREAASGREHARDTEEHAIDTAMTENYAKMLEGQWYGDTQVGDTQHLQSREGPEPGPGELKEGDEEGEEMNIRTLLEGETLQMWEGRNLPPYNEVNLVSVFSRMMETASACLSLLTRLTDSERLRLSYAVMGLLALELGAFSLVPEHLECLRSNLGDATLKLGIDALTNSGTQPEVETYRAPLREMIALVLKLKEPRPKTEKNDPARYRKKMVSLLQTATPVVGYCLGVVRGMLQFMDGHSTELPSGVVDQQIDVVKALYDVHSAQVAMDASLRHFIIRCQRRTKVDALFSDRHLQLAAQDLPPLVEMVNSIHEAVRKAGGLVLTPLPSVPTDETPAAISPRTSQHLQTREPLAGTARGTQPHEIFTAGLQLYPRWTGVPAPQNLHAAAESSPPPHPILSQLPLGRPAPHYYPPQPPSPQFPHPGTIPLVSRGHPQNHSFHRASPQVTQRDGSLKESMLEKPALTPERESASGSPQPYWAARRGPTSTSHSHSQQSRSVFVGAAAPVEAPGYPSHGGYGDSDEGAQAPLWPTAGRPTEQPSGAASRWDYGRAPPGASQQHEAEQEEEVGGLLAELLKGGVQHEYVFGRKKLPDQ</sequence>
<feature type="compositionally biased region" description="Low complexity" evidence="1">
    <location>
        <begin position="653"/>
        <end position="663"/>
    </location>
</feature>
<dbReference type="AlphaFoldDB" id="U6LL92"/>
<gene>
    <name evidence="3" type="ORF">EBH_0030340</name>
</gene>
<feature type="region of interest" description="Disordered" evidence="1">
    <location>
        <begin position="552"/>
        <end position="734"/>
    </location>
</feature>
<reference evidence="3" key="1">
    <citation type="submission" date="2013-10" db="EMBL/GenBank/DDBJ databases">
        <title>Genomic analysis of the causative agents of coccidiosis in chickens.</title>
        <authorList>
            <person name="Reid A.J."/>
            <person name="Blake D."/>
            <person name="Billington K."/>
            <person name="Browne H."/>
            <person name="Dunn M."/>
            <person name="Hung S."/>
            <person name="Kawahara F."/>
            <person name="Miranda-Saavedra D."/>
            <person name="Mourier T."/>
            <person name="Nagra H."/>
            <person name="Otto T.D."/>
            <person name="Rawlings N."/>
            <person name="Sanchez A."/>
            <person name="Sanders M."/>
            <person name="Subramaniam C."/>
            <person name="Tay Y."/>
            <person name="Dear P."/>
            <person name="Doerig C."/>
            <person name="Gruber A."/>
            <person name="Parkinson J."/>
            <person name="Shirley M."/>
            <person name="Wan K.L."/>
            <person name="Berriman M."/>
            <person name="Tomley F."/>
            <person name="Pain A."/>
        </authorList>
    </citation>
    <scope>NUCLEOTIDE SEQUENCE [LARGE SCALE GENOMIC DNA]</scope>
    <source>
        <strain evidence="3">Houghton</strain>
    </source>
</reference>